<sequence length="131" mass="14366">SPTLIHRRVLLRLRTSQAQMGPRLAVFSLLLLLPSLSADDLVPFNFDVCEERVCFASKGCTAQSTPPTELEHHAKSTACDVVLAIWPYTDRKWRVTVQVKSASGTKPEITLQHNSGNTKNSIFECKGSGAA</sequence>
<dbReference type="AlphaFoldDB" id="A0AAV5WCG7"/>
<keyword evidence="3" id="KW-1185">Reference proteome</keyword>
<protein>
    <recommendedName>
        <fullName evidence="4">Secreted protein</fullName>
    </recommendedName>
</protein>
<keyword evidence="1" id="KW-0732">Signal</keyword>
<evidence type="ECO:0000313" key="2">
    <source>
        <dbReference type="EMBL" id="GMT27687.1"/>
    </source>
</evidence>
<evidence type="ECO:0000256" key="1">
    <source>
        <dbReference type="SAM" id="SignalP"/>
    </source>
</evidence>
<feature type="non-terminal residue" evidence="2">
    <location>
        <position position="1"/>
    </location>
</feature>
<feature type="non-terminal residue" evidence="2">
    <location>
        <position position="131"/>
    </location>
</feature>
<evidence type="ECO:0000313" key="3">
    <source>
        <dbReference type="Proteomes" id="UP001432322"/>
    </source>
</evidence>
<proteinExistence type="predicted"/>
<comment type="caution">
    <text evidence="2">The sequence shown here is derived from an EMBL/GenBank/DDBJ whole genome shotgun (WGS) entry which is preliminary data.</text>
</comment>
<reference evidence="2" key="1">
    <citation type="submission" date="2023-10" db="EMBL/GenBank/DDBJ databases">
        <title>Genome assembly of Pristionchus species.</title>
        <authorList>
            <person name="Yoshida K."/>
            <person name="Sommer R.J."/>
        </authorList>
    </citation>
    <scope>NUCLEOTIDE SEQUENCE</scope>
    <source>
        <strain evidence="2">RS5133</strain>
    </source>
</reference>
<dbReference type="Proteomes" id="UP001432322">
    <property type="component" value="Unassembled WGS sequence"/>
</dbReference>
<dbReference type="EMBL" id="BTSY01000005">
    <property type="protein sequence ID" value="GMT27687.1"/>
    <property type="molecule type" value="Genomic_DNA"/>
</dbReference>
<name>A0AAV5WCG7_9BILA</name>
<feature type="chain" id="PRO_5043495817" description="Secreted protein" evidence="1">
    <location>
        <begin position="39"/>
        <end position="131"/>
    </location>
</feature>
<gene>
    <name evidence="2" type="ORF">PFISCL1PPCAC_18984</name>
</gene>
<evidence type="ECO:0008006" key="4">
    <source>
        <dbReference type="Google" id="ProtNLM"/>
    </source>
</evidence>
<feature type="signal peptide" evidence="1">
    <location>
        <begin position="1"/>
        <end position="38"/>
    </location>
</feature>
<organism evidence="2 3">
    <name type="scientific">Pristionchus fissidentatus</name>
    <dbReference type="NCBI Taxonomy" id="1538716"/>
    <lineage>
        <taxon>Eukaryota</taxon>
        <taxon>Metazoa</taxon>
        <taxon>Ecdysozoa</taxon>
        <taxon>Nematoda</taxon>
        <taxon>Chromadorea</taxon>
        <taxon>Rhabditida</taxon>
        <taxon>Rhabditina</taxon>
        <taxon>Diplogasteromorpha</taxon>
        <taxon>Diplogasteroidea</taxon>
        <taxon>Neodiplogasteridae</taxon>
        <taxon>Pristionchus</taxon>
    </lineage>
</organism>
<accession>A0AAV5WCG7</accession>